<sequence>MFPESWCSGKPRSKVTPNSIASEGNLQPGDAILAISDHNAEEMTHAEAQDAIKACGGQLVLLIDRPESVLWSPNVMEEGKFQPYKMSLASEPQEPDYFEHKYNVRPKPYIPASGMPPTIVHQLPTPSPPTFAPSPSIISSPSIASSPSIGRTTPLLLPSGCSTPSTTSTVLYAEPTDLKEMARAAPNRPIEVAVPGARVIHAQFNSPLQMYSDENVLESLHGQVSSALHLDPDSEMSSQAEHIPSHHDLSQDSEAYKLRQENLELGSAPRQSGSFQVLQAMLDQENGGSDRPMGIRSVKAPIPKVGAVGGETQKLPICSKCGTGIMGQVVKARDHMRHPECFVCGDCGVNLKQKGFFFVEGQLFCEMHARARSQPPPGYELITTPAK</sequence>
<evidence type="ECO:0000259" key="8">
    <source>
        <dbReference type="PROSITE" id="PS50023"/>
    </source>
</evidence>
<evidence type="ECO:0000313" key="10">
    <source>
        <dbReference type="Ensembl" id="ENSEBUP00000014479.1"/>
    </source>
</evidence>
<dbReference type="InterPro" id="IPR001478">
    <property type="entry name" value="PDZ"/>
</dbReference>
<name>A0A8C4QF63_EPTBU</name>
<dbReference type="SMART" id="SM00132">
    <property type="entry name" value="LIM"/>
    <property type="match status" value="1"/>
</dbReference>
<dbReference type="Pfam" id="PF00412">
    <property type="entry name" value="LIM"/>
    <property type="match status" value="1"/>
</dbReference>
<dbReference type="InterPro" id="IPR031847">
    <property type="entry name" value="PDLI1-4/Zasp-like_mid"/>
</dbReference>
<keyword evidence="4 6" id="KW-0862">Zinc</keyword>
<dbReference type="InterPro" id="IPR006643">
    <property type="entry name" value="Zasp-like_motif"/>
</dbReference>
<dbReference type="GO" id="GO:0051371">
    <property type="term" value="F:muscle alpha-actinin binding"/>
    <property type="evidence" value="ECO:0007669"/>
    <property type="project" value="TreeGrafter"/>
</dbReference>
<dbReference type="InterPro" id="IPR036034">
    <property type="entry name" value="PDZ_sf"/>
</dbReference>
<comment type="subcellular location">
    <subcellularLocation>
        <location evidence="1">Cytoplasm</location>
        <location evidence="1">Myofibril</location>
        <location evidence="1">Sarcomere</location>
        <location evidence="1">Z line</location>
    </subcellularLocation>
</comment>
<dbReference type="InterPro" id="IPR050604">
    <property type="entry name" value="PDZ-LIM_domain"/>
</dbReference>
<evidence type="ECO:0000256" key="3">
    <source>
        <dbReference type="ARBA" id="ARBA00022723"/>
    </source>
</evidence>
<evidence type="ECO:0000256" key="2">
    <source>
        <dbReference type="ARBA" id="ARBA00022490"/>
    </source>
</evidence>
<dbReference type="Pfam" id="PF00595">
    <property type="entry name" value="PDZ"/>
    <property type="match status" value="1"/>
</dbReference>
<evidence type="ECO:0000256" key="7">
    <source>
        <dbReference type="SAM" id="MobiDB-lite"/>
    </source>
</evidence>
<keyword evidence="5 6" id="KW-0440">LIM domain</keyword>
<accession>A0A8C4QF63</accession>
<feature type="region of interest" description="Disordered" evidence="7">
    <location>
        <begin position="1"/>
        <end position="25"/>
    </location>
</feature>
<dbReference type="InterPro" id="IPR001781">
    <property type="entry name" value="Znf_LIM"/>
</dbReference>
<feature type="compositionally biased region" description="Polar residues" evidence="7">
    <location>
        <begin position="15"/>
        <end position="25"/>
    </location>
</feature>
<dbReference type="PROSITE" id="PS00478">
    <property type="entry name" value="LIM_DOMAIN_1"/>
    <property type="match status" value="1"/>
</dbReference>
<evidence type="ECO:0008006" key="12">
    <source>
        <dbReference type="Google" id="ProtNLM"/>
    </source>
</evidence>
<keyword evidence="2" id="KW-0963">Cytoplasm</keyword>
<dbReference type="SMART" id="SM00228">
    <property type="entry name" value="PDZ"/>
    <property type="match status" value="1"/>
</dbReference>
<keyword evidence="3 6" id="KW-0479">Metal-binding</keyword>
<feature type="domain" description="LIM zinc-binding" evidence="8">
    <location>
        <begin position="316"/>
        <end position="375"/>
    </location>
</feature>
<dbReference type="GeneTree" id="ENSGT00940000156741"/>
<dbReference type="GO" id="GO:0005912">
    <property type="term" value="C:adherens junction"/>
    <property type="evidence" value="ECO:0007669"/>
    <property type="project" value="TreeGrafter"/>
</dbReference>
<dbReference type="GO" id="GO:0030018">
    <property type="term" value="C:Z disc"/>
    <property type="evidence" value="ECO:0007669"/>
    <property type="project" value="UniProtKB-SubCell"/>
</dbReference>
<dbReference type="PROSITE" id="PS50023">
    <property type="entry name" value="LIM_DOMAIN_2"/>
    <property type="match status" value="1"/>
</dbReference>
<dbReference type="FunFam" id="2.10.110.10:FF:000026">
    <property type="entry name" value="PDZ and LIM domain protein 3"/>
    <property type="match status" value="1"/>
</dbReference>
<keyword evidence="11" id="KW-1185">Reference proteome</keyword>
<dbReference type="Gene3D" id="2.30.42.10">
    <property type="match status" value="1"/>
</dbReference>
<evidence type="ECO:0000259" key="9">
    <source>
        <dbReference type="PROSITE" id="PS50106"/>
    </source>
</evidence>
<dbReference type="SUPFAM" id="SSF50156">
    <property type="entry name" value="PDZ domain-like"/>
    <property type="match status" value="1"/>
</dbReference>
<reference evidence="10" key="1">
    <citation type="submission" date="2025-08" db="UniProtKB">
        <authorList>
            <consortium name="Ensembl"/>
        </authorList>
    </citation>
    <scope>IDENTIFICATION</scope>
</reference>
<dbReference type="PROSITE" id="PS50106">
    <property type="entry name" value="PDZ"/>
    <property type="match status" value="1"/>
</dbReference>
<dbReference type="Gene3D" id="2.10.110.10">
    <property type="entry name" value="Cysteine Rich Protein"/>
    <property type="match status" value="1"/>
</dbReference>
<dbReference type="Pfam" id="PF15936">
    <property type="entry name" value="DUF4749"/>
    <property type="match status" value="1"/>
</dbReference>
<dbReference type="FunFam" id="2.30.42.10:FF:000055">
    <property type="entry name" value="PDZ and LIM domain protein 3"/>
    <property type="match status" value="1"/>
</dbReference>
<organism evidence="10 11">
    <name type="scientific">Eptatretus burgeri</name>
    <name type="common">Inshore hagfish</name>
    <dbReference type="NCBI Taxonomy" id="7764"/>
    <lineage>
        <taxon>Eukaryota</taxon>
        <taxon>Metazoa</taxon>
        <taxon>Chordata</taxon>
        <taxon>Craniata</taxon>
        <taxon>Vertebrata</taxon>
        <taxon>Cyclostomata</taxon>
        <taxon>Myxini</taxon>
        <taxon>Myxiniformes</taxon>
        <taxon>Myxinidae</taxon>
        <taxon>Eptatretinae</taxon>
        <taxon>Eptatretus</taxon>
    </lineage>
</organism>
<dbReference type="AlphaFoldDB" id="A0A8C4QF63"/>
<dbReference type="GO" id="GO:0003779">
    <property type="term" value="F:actin binding"/>
    <property type="evidence" value="ECO:0007669"/>
    <property type="project" value="TreeGrafter"/>
</dbReference>
<dbReference type="GO" id="GO:0046872">
    <property type="term" value="F:metal ion binding"/>
    <property type="evidence" value="ECO:0007669"/>
    <property type="project" value="UniProtKB-KW"/>
</dbReference>
<evidence type="ECO:0000256" key="5">
    <source>
        <dbReference type="ARBA" id="ARBA00023038"/>
    </source>
</evidence>
<dbReference type="PANTHER" id="PTHR24214:SF61">
    <property type="entry name" value="PDZ AND LIM DOMAIN PROTEIN 3-LIKE"/>
    <property type="match status" value="1"/>
</dbReference>
<dbReference type="SMART" id="SM00735">
    <property type="entry name" value="ZM"/>
    <property type="match status" value="1"/>
</dbReference>
<proteinExistence type="predicted"/>
<dbReference type="GO" id="GO:0031941">
    <property type="term" value="C:filamentous actin"/>
    <property type="evidence" value="ECO:0007669"/>
    <property type="project" value="TreeGrafter"/>
</dbReference>
<reference evidence="10" key="2">
    <citation type="submission" date="2025-09" db="UniProtKB">
        <authorList>
            <consortium name="Ensembl"/>
        </authorList>
    </citation>
    <scope>IDENTIFICATION</scope>
</reference>
<dbReference type="SUPFAM" id="SSF57716">
    <property type="entry name" value="Glucocorticoid receptor-like (DNA-binding domain)"/>
    <property type="match status" value="2"/>
</dbReference>
<dbReference type="GO" id="GO:0030036">
    <property type="term" value="P:actin cytoskeleton organization"/>
    <property type="evidence" value="ECO:0007669"/>
    <property type="project" value="TreeGrafter"/>
</dbReference>
<evidence type="ECO:0000256" key="1">
    <source>
        <dbReference type="ARBA" id="ARBA00004216"/>
    </source>
</evidence>
<dbReference type="GO" id="GO:0007507">
    <property type="term" value="P:heart development"/>
    <property type="evidence" value="ECO:0007669"/>
    <property type="project" value="TreeGrafter"/>
</dbReference>
<dbReference type="GO" id="GO:0001725">
    <property type="term" value="C:stress fiber"/>
    <property type="evidence" value="ECO:0007669"/>
    <property type="project" value="TreeGrafter"/>
</dbReference>
<evidence type="ECO:0000313" key="11">
    <source>
        <dbReference type="Proteomes" id="UP000694388"/>
    </source>
</evidence>
<dbReference type="Proteomes" id="UP000694388">
    <property type="component" value="Unplaced"/>
</dbReference>
<dbReference type="CDD" id="cd09450">
    <property type="entry name" value="LIM_ALP"/>
    <property type="match status" value="1"/>
</dbReference>
<dbReference type="PANTHER" id="PTHR24214">
    <property type="entry name" value="PDZ AND LIM DOMAIN PROTEIN ZASP"/>
    <property type="match status" value="1"/>
</dbReference>
<protein>
    <recommendedName>
        <fullName evidence="12">PDZ and LIM domain protein 3</fullName>
    </recommendedName>
</protein>
<dbReference type="Ensembl" id="ENSEBUT00000015055.1">
    <property type="protein sequence ID" value="ENSEBUP00000014479.1"/>
    <property type="gene ID" value="ENSEBUG00000009086.1"/>
</dbReference>
<evidence type="ECO:0000256" key="6">
    <source>
        <dbReference type="PROSITE-ProRule" id="PRU00125"/>
    </source>
</evidence>
<feature type="domain" description="PDZ" evidence="9">
    <location>
        <begin position="13"/>
        <end position="67"/>
    </location>
</feature>
<dbReference type="GO" id="GO:0061061">
    <property type="term" value="P:muscle structure development"/>
    <property type="evidence" value="ECO:0007669"/>
    <property type="project" value="TreeGrafter"/>
</dbReference>
<evidence type="ECO:0000256" key="4">
    <source>
        <dbReference type="ARBA" id="ARBA00022833"/>
    </source>
</evidence>